<dbReference type="EMBL" id="SEKV01000449">
    <property type="protein sequence ID" value="TFY57151.1"/>
    <property type="molecule type" value="Genomic_DNA"/>
</dbReference>
<evidence type="ECO:0000313" key="5">
    <source>
        <dbReference type="Proteomes" id="UP000298390"/>
    </source>
</evidence>
<name>A0A4Y9Y6U4_9APHY</name>
<sequence>MSAFESDTPSFDPRMLTWQQLMKIRRAEAKQRRPPGEPILTRRPFYAADKKAVCELYVANPGITHQQIADQFGVHKSMVTRVLATQDQWLKSQHSPGSRFARPRAIRFREVDFRMEPWIARCRYVGLQLTDKMIKKQAILIAEDEGLRGEDPDRYFHCGRTWLRRFKERFGILDGVPTRVGYSPTDLARERAFGNYPLDIFADRSLDELAEMLSPSGDVQVPDGYSLYTRPTLPSPATSSDSQRSFDDPSPLHNPSQSPSRPSSSPAYSSATPGSLTHPEATAHNPLAGQPFHAPYARGGYQESFLRGSKG</sequence>
<dbReference type="InterPro" id="IPR009057">
    <property type="entry name" value="Homeodomain-like_sf"/>
</dbReference>
<feature type="compositionally biased region" description="Low complexity" evidence="2">
    <location>
        <begin position="255"/>
        <end position="275"/>
    </location>
</feature>
<dbReference type="STRING" id="34475.A0A4Y9Y6U4"/>
<keyword evidence="1" id="KW-0238">DNA-binding</keyword>
<dbReference type="PROSITE" id="PS51253">
    <property type="entry name" value="HTH_CENPB"/>
    <property type="match status" value="1"/>
</dbReference>
<evidence type="ECO:0000256" key="1">
    <source>
        <dbReference type="ARBA" id="ARBA00023125"/>
    </source>
</evidence>
<gene>
    <name evidence="4" type="ORF">EVJ58_g7201</name>
</gene>
<accession>A0A4Y9Y6U4</accession>
<organism evidence="4 5">
    <name type="scientific">Rhodofomes roseus</name>
    <dbReference type="NCBI Taxonomy" id="34475"/>
    <lineage>
        <taxon>Eukaryota</taxon>
        <taxon>Fungi</taxon>
        <taxon>Dikarya</taxon>
        <taxon>Basidiomycota</taxon>
        <taxon>Agaricomycotina</taxon>
        <taxon>Agaricomycetes</taxon>
        <taxon>Polyporales</taxon>
        <taxon>Rhodofomes</taxon>
    </lineage>
</organism>
<comment type="caution">
    <text evidence="4">The sequence shown here is derived from an EMBL/GenBank/DDBJ whole genome shotgun (WGS) entry which is preliminary data.</text>
</comment>
<dbReference type="SMART" id="SM00674">
    <property type="entry name" value="CENPB"/>
    <property type="match status" value="1"/>
</dbReference>
<dbReference type="Gene3D" id="1.10.10.60">
    <property type="entry name" value="Homeodomain-like"/>
    <property type="match status" value="2"/>
</dbReference>
<reference evidence="4 5" key="1">
    <citation type="submission" date="2019-01" db="EMBL/GenBank/DDBJ databases">
        <title>Genome sequencing of the rare red list fungi Fomitopsis rosea.</title>
        <authorList>
            <person name="Buettner E."/>
            <person name="Kellner H."/>
        </authorList>
    </citation>
    <scope>NUCLEOTIDE SEQUENCE [LARGE SCALE GENOMIC DNA]</scope>
    <source>
        <strain evidence="4 5">DSM 105464</strain>
    </source>
</reference>
<dbReference type="GO" id="GO:0003677">
    <property type="term" value="F:DNA binding"/>
    <property type="evidence" value="ECO:0007669"/>
    <property type="project" value="UniProtKB-KW"/>
</dbReference>
<feature type="region of interest" description="Disordered" evidence="2">
    <location>
        <begin position="215"/>
        <end position="311"/>
    </location>
</feature>
<evidence type="ECO:0000259" key="3">
    <source>
        <dbReference type="PROSITE" id="PS51253"/>
    </source>
</evidence>
<proteinExistence type="predicted"/>
<evidence type="ECO:0000256" key="2">
    <source>
        <dbReference type="SAM" id="MobiDB-lite"/>
    </source>
</evidence>
<dbReference type="InterPro" id="IPR006600">
    <property type="entry name" value="HTH_CenpB_DNA-bd_dom"/>
</dbReference>
<evidence type="ECO:0000313" key="4">
    <source>
        <dbReference type="EMBL" id="TFY57151.1"/>
    </source>
</evidence>
<feature type="domain" description="HTH CENPB-type" evidence="3">
    <location>
        <begin position="99"/>
        <end position="176"/>
    </location>
</feature>
<dbReference type="Pfam" id="PF03221">
    <property type="entry name" value="HTH_Tnp_Tc5"/>
    <property type="match status" value="1"/>
</dbReference>
<protein>
    <recommendedName>
        <fullName evidence="3">HTH CENPB-type domain-containing protein</fullName>
    </recommendedName>
</protein>
<dbReference type="Proteomes" id="UP000298390">
    <property type="component" value="Unassembled WGS sequence"/>
</dbReference>
<dbReference type="AlphaFoldDB" id="A0A4Y9Y6U4"/>
<dbReference type="SUPFAM" id="SSF46689">
    <property type="entry name" value="Homeodomain-like"/>
    <property type="match status" value="2"/>
</dbReference>